<organism evidence="1 2">
    <name type="scientific">Zea mays</name>
    <name type="common">Maize</name>
    <dbReference type="NCBI Taxonomy" id="4577"/>
    <lineage>
        <taxon>Eukaryota</taxon>
        <taxon>Viridiplantae</taxon>
        <taxon>Streptophyta</taxon>
        <taxon>Embryophyta</taxon>
        <taxon>Tracheophyta</taxon>
        <taxon>Spermatophyta</taxon>
        <taxon>Magnoliopsida</taxon>
        <taxon>Liliopsida</taxon>
        <taxon>Poales</taxon>
        <taxon>Poaceae</taxon>
        <taxon>PACMAD clade</taxon>
        <taxon>Panicoideae</taxon>
        <taxon>Andropogonodae</taxon>
        <taxon>Andropogoneae</taxon>
        <taxon>Tripsacinae</taxon>
        <taxon>Zea</taxon>
    </lineage>
</organism>
<protein>
    <submittedName>
        <fullName evidence="1">Uncharacterized protein</fullName>
    </submittedName>
</protein>
<dbReference type="Gramene" id="Zm00001eb219150_T001">
    <property type="protein sequence ID" value="Zm00001eb219150_P001"/>
    <property type="gene ID" value="Zm00001eb219150"/>
</dbReference>
<dbReference type="Proteomes" id="UP000007305">
    <property type="component" value="Chromosome 5"/>
</dbReference>
<sequence>MVLVAGGRPTPHDDEDALECSGDAPAPFIQHEAGRWLGHGGLAVARVLLEIICGYSTSTKMTNTMIPQWRDMVMGKGTEEGAMNGVEANFPSRTRDLQTRGLLAGGVSETRGKLNRRGRGAPKREWRLGRARDGALMGEADCRGGRGGGRAWGRRGASEIGAERGTLPRLSWSEGAARLLRGRGRLPREIAAREGALAEAEAW</sequence>
<reference evidence="2" key="1">
    <citation type="journal article" date="2009" name="Science">
        <title>The B73 maize genome: complexity, diversity, and dynamics.</title>
        <authorList>
            <person name="Schnable P.S."/>
            <person name="Ware D."/>
            <person name="Fulton R.S."/>
            <person name="Stein J.C."/>
            <person name="Wei F."/>
            <person name="Pasternak S."/>
            <person name="Liang C."/>
            <person name="Zhang J."/>
            <person name="Fulton L."/>
            <person name="Graves T.A."/>
            <person name="Minx P."/>
            <person name="Reily A.D."/>
            <person name="Courtney L."/>
            <person name="Kruchowski S.S."/>
            <person name="Tomlinson C."/>
            <person name="Strong C."/>
            <person name="Delehaunty K."/>
            <person name="Fronick C."/>
            <person name="Courtney B."/>
            <person name="Rock S.M."/>
            <person name="Belter E."/>
            <person name="Du F."/>
            <person name="Kim K."/>
            <person name="Abbott R.M."/>
            <person name="Cotton M."/>
            <person name="Levy A."/>
            <person name="Marchetto P."/>
            <person name="Ochoa K."/>
            <person name="Jackson S.M."/>
            <person name="Gillam B."/>
            <person name="Chen W."/>
            <person name="Yan L."/>
            <person name="Higginbotham J."/>
            <person name="Cardenas M."/>
            <person name="Waligorski J."/>
            <person name="Applebaum E."/>
            <person name="Phelps L."/>
            <person name="Falcone J."/>
            <person name="Kanchi K."/>
            <person name="Thane T."/>
            <person name="Scimone A."/>
            <person name="Thane N."/>
            <person name="Henke J."/>
            <person name="Wang T."/>
            <person name="Ruppert J."/>
            <person name="Shah N."/>
            <person name="Rotter K."/>
            <person name="Hodges J."/>
            <person name="Ingenthron E."/>
            <person name="Cordes M."/>
            <person name="Kohlberg S."/>
            <person name="Sgro J."/>
            <person name="Delgado B."/>
            <person name="Mead K."/>
            <person name="Chinwalla A."/>
            <person name="Leonard S."/>
            <person name="Crouse K."/>
            <person name="Collura K."/>
            <person name="Kudrna D."/>
            <person name="Currie J."/>
            <person name="He R."/>
            <person name="Angelova A."/>
            <person name="Rajasekar S."/>
            <person name="Mueller T."/>
            <person name="Lomeli R."/>
            <person name="Scara G."/>
            <person name="Ko A."/>
            <person name="Delaney K."/>
            <person name="Wissotski M."/>
            <person name="Lopez G."/>
            <person name="Campos D."/>
            <person name="Braidotti M."/>
            <person name="Ashley E."/>
            <person name="Golser W."/>
            <person name="Kim H."/>
            <person name="Lee S."/>
            <person name="Lin J."/>
            <person name="Dujmic Z."/>
            <person name="Kim W."/>
            <person name="Talag J."/>
            <person name="Zuccolo A."/>
            <person name="Fan C."/>
            <person name="Sebastian A."/>
            <person name="Kramer M."/>
            <person name="Spiegel L."/>
            <person name="Nascimento L."/>
            <person name="Zutavern T."/>
            <person name="Miller B."/>
            <person name="Ambroise C."/>
            <person name="Muller S."/>
            <person name="Spooner W."/>
            <person name="Narechania A."/>
            <person name="Ren L."/>
            <person name="Wei S."/>
            <person name="Kumari S."/>
            <person name="Faga B."/>
            <person name="Levy M.J."/>
            <person name="McMahan L."/>
            <person name="Van Buren P."/>
            <person name="Vaughn M.W."/>
            <person name="Ying K."/>
            <person name="Yeh C.-T."/>
            <person name="Emrich S.J."/>
            <person name="Jia Y."/>
            <person name="Kalyanaraman A."/>
            <person name="Hsia A.-P."/>
            <person name="Barbazuk W.B."/>
            <person name="Baucom R.S."/>
            <person name="Brutnell T.P."/>
            <person name="Carpita N.C."/>
            <person name="Chaparro C."/>
            <person name="Chia J.-M."/>
            <person name="Deragon J.-M."/>
            <person name="Estill J.C."/>
            <person name="Fu Y."/>
            <person name="Jeddeloh J.A."/>
            <person name="Han Y."/>
            <person name="Lee H."/>
            <person name="Li P."/>
            <person name="Lisch D.R."/>
            <person name="Liu S."/>
            <person name="Liu Z."/>
            <person name="Nagel D.H."/>
            <person name="McCann M.C."/>
            <person name="SanMiguel P."/>
            <person name="Myers A.M."/>
            <person name="Nettleton D."/>
            <person name="Nguyen J."/>
            <person name="Penning B.W."/>
            <person name="Ponnala L."/>
            <person name="Schneider K.L."/>
            <person name="Schwartz D.C."/>
            <person name="Sharma A."/>
            <person name="Soderlund C."/>
            <person name="Springer N.M."/>
            <person name="Sun Q."/>
            <person name="Wang H."/>
            <person name="Waterman M."/>
            <person name="Westerman R."/>
            <person name="Wolfgruber T.K."/>
            <person name="Yang L."/>
            <person name="Yu Y."/>
            <person name="Zhang L."/>
            <person name="Zhou S."/>
            <person name="Zhu Q."/>
            <person name="Bennetzen J.L."/>
            <person name="Dawe R.K."/>
            <person name="Jiang J."/>
            <person name="Jiang N."/>
            <person name="Presting G.G."/>
            <person name="Wessler S.R."/>
            <person name="Aluru S."/>
            <person name="Martienssen R.A."/>
            <person name="Clifton S.W."/>
            <person name="McCombie W.R."/>
            <person name="Wing R.A."/>
            <person name="Wilson R.K."/>
        </authorList>
    </citation>
    <scope>NUCLEOTIDE SEQUENCE [LARGE SCALE GENOMIC DNA]</scope>
    <source>
        <strain evidence="2">cv. B73</strain>
    </source>
</reference>
<reference evidence="1" key="3">
    <citation type="submission" date="2021-05" db="UniProtKB">
        <authorList>
            <consortium name="EnsemblPlants"/>
        </authorList>
    </citation>
    <scope>IDENTIFICATION</scope>
    <source>
        <strain evidence="1">cv. B73</strain>
    </source>
</reference>
<evidence type="ECO:0000313" key="2">
    <source>
        <dbReference type="Proteomes" id="UP000007305"/>
    </source>
</evidence>
<evidence type="ECO:0000313" key="1">
    <source>
        <dbReference type="EnsemblPlants" id="Zm00001eb219150_P001"/>
    </source>
</evidence>
<proteinExistence type="predicted"/>
<dbReference type="InParanoid" id="A0A804P9Q1"/>
<dbReference type="EnsemblPlants" id="Zm00001eb219150_T001">
    <property type="protein sequence ID" value="Zm00001eb219150_P001"/>
    <property type="gene ID" value="Zm00001eb219150"/>
</dbReference>
<keyword evidence="2" id="KW-1185">Reference proteome</keyword>
<dbReference type="AlphaFoldDB" id="A0A804P9Q1"/>
<accession>A0A804P9Q1</accession>
<name>A0A804P9Q1_MAIZE</name>
<reference evidence="1" key="2">
    <citation type="submission" date="2019-07" db="EMBL/GenBank/DDBJ databases">
        <authorList>
            <person name="Seetharam A."/>
            <person name="Woodhouse M."/>
            <person name="Cannon E."/>
        </authorList>
    </citation>
    <scope>NUCLEOTIDE SEQUENCE [LARGE SCALE GENOMIC DNA]</scope>
    <source>
        <strain evidence="1">cv. B73</strain>
    </source>
</reference>